<evidence type="ECO:0000256" key="1">
    <source>
        <dbReference type="SAM" id="MobiDB-lite"/>
    </source>
</evidence>
<dbReference type="GO" id="GO:0004672">
    <property type="term" value="F:protein kinase activity"/>
    <property type="evidence" value="ECO:0007669"/>
    <property type="project" value="InterPro"/>
</dbReference>
<dbReference type="VEuPathDB" id="FungiDB:CLUG_02683"/>
<dbReference type="InterPro" id="IPR024104">
    <property type="entry name" value="Tribbles/Ser_Thr_kinase_40"/>
</dbReference>
<evidence type="ECO:0000313" key="4">
    <source>
        <dbReference type="Proteomes" id="UP000007703"/>
    </source>
</evidence>
<dbReference type="InParanoid" id="C4Y2C0"/>
<dbReference type="AlphaFoldDB" id="C4Y2C0"/>
<dbReference type="EMBL" id="CH408078">
    <property type="protein sequence ID" value="EEQ38557.1"/>
    <property type="molecule type" value="Genomic_DNA"/>
</dbReference>
<feature type="domain" description="Protein kinase" evidence="2">
    <location>
        <begin position="1"/>
        <end position="255"/>
    </location>
</feature>
<dbReference type="KEGG" id="clu:CLUG_02683"/>
<dbReference type="PANTHER" id="PTHR22961">
    <property type="entry name" value="SER/THR PROTEIN KINASE-TRB"/>
    <property type="match status" value="1"/>
</dbReference>
<accession>C4Y2C0</accession>
<organism evidence="3 4">
    <name type="scientific">Clavispora lusitaniae (strain ATCC 42720)</name>
    <name type="common">Yeast</name>
    <name type="synonym">Candida lusitaniae</name>
    <dbReference type="NCBI Taxonomy" id="306902"/>
    <lineage>
        <taxon>Eukaryota</taxon>
        <taxon>Fungi</taxon>
        <taxon>Dikarya</taxon>
        <taxon>Ascomycota</taxon>
        <taxon>Saccharomycotina</taxon>
        <taxon>Pichiomycetes</taxon>
        <taxon>Metschnikowiaceae</taxon>
        <taxon>Clavispora</taxon>
    </lineage>
</organism>
<dbReference type="HOGENOM" id="CLU_1089907_0_0_1"/>
<name>C4Y2C0_CLAL4</name>
<dbReference type="Pfam" id="PF00069">
    <property type="entry name" value="Pkinase"/>
    <property type="match status" value="1"/>
</dbReference>
<reference evidence="3 4" key="1">
    <citation type="journal article" date="2009" name="Nature">
        <title>Evolution of pathogenicity and sexual reproduction in eight Candida genomes.</title>
        <authorList>
            <person name="Butler G."/>
            <person name="Rasmussen M.D."/>
            <person name="Lin M.F."/>
            <person name="Santos M.A."/>
            <person name="Sakthikumar S."/>
            <person name="Munro C.A."/>
            <person name="Rheinbay E."/>
            <person name="Grabherr M."/>
            <person name="Forche A."/>
            <person name="Reedy J.L."/>
            <person name="Agrafioti I."/>
            <person name="Arnaud M.B."/>
            <person name="Bates S."/>
            <person name="Brown A.J."/>
            <person name="Brunke S."/>
            <person name="Costanzo M.C."/>
            <person name="Fitzpatrick D.A."/>
            <person name="de Groot P.W."/>
            <person name="Harris D."/>
            <person name="Hoyer L.L."/>
            <person name="Hube B."/>
            <person name="Klis F.M."/>
            <person name="Kodira C."/>
            <person name="Lennard N."/>
            <person name="Logue M.E."/>
            <person name="Martin R."/>
            <person name="Neiman A.M."/>
            <person name="Nikolaou E."/>
            <person name="Quail M.A."/>
            <person name="Quinn J."/>
            <person name="Santos M.C."/>
            <person name="Schmitzberger F.F."/>
            <person name="Sherlock G."/>
            <person name="Shah P."/>
            <person name="Silverstein K.A."/>
            <person name="Skrzypek M.S."/>
            <person name="Soll D."/>
            <person name="Staggs R."/>
            <person name="Stansfield I."/>
            <person name="Stumpf M.P."/>
            <person name="Sudbery P.E."/>
            <person name="Srikantha T."/>
            <person name="Zeng Q."/>
            <person name="Berman J."/>
            <person name="Berriman M."/>
            <person name="Heitman J."/>
            <person name="Gow N.A."/>
            <person name="Lorenz M.C."/>
            <person name="Birren B.W."/>
            <person name="Kellis M."/>
            <person name="Cuomo C.A."/>
        </authorList>
    </citation>
    <scope>NUCLEOTIDE SEQUENCE [LARGE SCALE GENOMIC DNA]</scope>
    <source>
        <strain evidence="3 4">ATCC 42720</strain>
    </source>
</reference>
<sequence length="255" mass="28247">MVLCDFGMSRVYAPRLMRSERDTAMARSRSSVTPARRPYTGPDSPSTRLLFADDSKIGISHLAPRTPEPDNNDRNDKNDARLRDSRLVAFHEFASKDTTLPTDADTDLPHSHIGSLPYASPELLSPSPPPLGPSADIWALGVLLYTMVVGRLPFEHSYEPRLRAIITAGRYDRGAVERACLMDTEIKEGDESMDKEKPGEDGAGKESAQVPHPQNGAQDCNNEWFVRMVEGCLERDITRRWDLDMVAAALDAAPL</sequence>
<dbReference type="GO" id="GO:0032436">
    <property type="term" value="P:positive regulation of proteasomal ubiquitin-dependent protein catabolic process"/>
    <property type="evidence" value="ECO:0007669"/>
    <property type="project" value="TreeGrafter"/>
</dbReference>
<proteinExistence type="predicted"/>
<evidence type="ECO:0000313" key="3">
    <source>
        <dbReference type="EMBL" id="EEQ38557.1"/>
    </source>
</evidence>
<dbReference type="GO" id="GO:0031434">
    <property type="term" value="F:mitogen-activated protein kinase kinase binding"/>
    <property type="evidence" value="ECO:0007669"/>
    <property type="project" value="TreeGrafter"/>
</dbReference>
<dbReference type="PROSITE" id="PS50011">
    <property type="entry name" value="PROTEIN_KINASE_DOM"/>
    <property type="match status" value="1"/>
</dbReference>
<dbReference type="Gene3D" id="1.10.510.10">
    <property type="entry name" value="Transferase(Phosphotransferase) domain 1"/>
    <property type="match status" value="1"/>
</dbReference>
<dbReference type="PANTHER" id="PTHR22961:SF13">
    <property type="entry name" value="TRIBBLES"/>
    <property type="match status" value="1"/>
</dbReference>
<dbReference type="STRING" id="306902.C4Y2C0"/>
<dbReference type="GO" id="GO:0005634">
    <property type="term" value="C:nucleus"/>
    <property type="evidence" value="ECO:0007669"/>
    <property type="project" value="TreeGrafter"/>
</dbReference>
<dbReference type="InterPro" id="IPR000719">
    <property type="entry name" value="Prot_kinase_dom"/>
</dbReference>
<dbReference type="SUPFAM" id="SSF56112">
    <property type="entry name" value="Protein kinase-like (PK-like)"/>
    <property type="match status" value="1"/>
</dbReference>
<feature type="compositionally biased region" description="Basic and acidic residues" evidence="1">
    <location>
        <begin position="67"/>
        <end position="79"/>
    </location>
</feature>
<evidence type="ECO:0000259" key="2">
    <source>
        <dbReference type="PROSITE" id="PS50011"/>
    </source>
</evidence>
<feature type="region of interest" description="Disordered" evidence="1">
    <location>
        <begin position="60"/>
        <end position="79"/>
    </location>
</feature>
<gene>
    <name evidence="3" type="ORF">CLUG_02683</name>
</gene>
<feature type="compositionally biased region" description="Basic and acidic residues" evidence="1">
    <location>
        <begin position="187"/>
        <end position="204"/>
    </location>
</feature>
<dbReference type="Proteomes" id="UP000007703">
    <property type="component" value="Unassembled WGS sequence"/>
</dbReference>
<protein>
    <recommendedName>
        <fullName evidence="2">Protein kinase domain-containing protein</fullName>
    </recommendedName>
</protein>
<feature type="region of interest" description="Disordered" evidence="1">
    <location>
        <begin position="21"/>
        <end position="49"/>
    </location>
</feature>
<feature type="region of interest" description="Disordered" evidence="1">
    <location>
        <begin position="187"/>
        <end position="217"/>
    </location>
</feature>
<dbReference type="OrthoDB" id="4062651at2759"/>
<dbReference type="InterPro" id="IPR011009">
    <property type="entry name" value="Kinase-like_dom_sf"/>
</dbReference>
<dbReference type="GO" id="GO:0005524">
    <property type="term" value="F:ATP binding"/>
    <property type="evidence" value="ECO:0007669"/>
    <property type="project" value="InterPro"/>
</dbReference>